<dbReference type="InterPro" id="IPR047650">
    <property type="entry name" value="Transpos_IS110"/>
</dbReference>
<sequence>MNIIGIDVSQGESHATLITEEAEKVAFKFKHNKSGFQILNSYIRSNTIIIFETTGVYSAQLTAYLKSKKVKFYELNPLEAKLRMASLRRNKTDKNDSFKLALLGATQLTEIKNHCNKQSALPYDSLRILSLRYKQLIKCRTRILNFLRSSLELTFPELNQIFKKAYAVLALQAFRMYCHPDFLAGLTLKEMTNRVYQFVSRRIHKDVIQSYCAQVWLAAKDSYPAVPADSLEIEIISEYCDEIESYNKEIAYIQSKLIKTAVGLDDFKVISSIPRAGQLNSALLLGFTGDIARFDNYKQLNAFLGLDLNRYQSGKYGKGDTINRRGSSQGRAVETDMIRSMLRNQGKIQNHLVDYYYKLKKPPFNKHDKVALIACANHLNRTIINLVHTHQLYNYSKAFINKCLARNK</sequence>
<accession>E4SLH4</accession>
<dbReference type="AlphaFoldDB" id="E4SLH4"/>
<dbReference type="NCBIfam" id="NF033542">
    <property type="entry name" value="transpos_IS110"/>
    <property type="match status" value="1"/>
</dbReference>
<dbReference type="EMBL" id="CP002338">
    <property type="protein sequence ID" value="ADQ58432.1"/>
    <property type="molecule type" value="Genomic_DNA"/>
</dbReference>
<dbReference type="Proteomes" id="UP000007033">
    <property type="component" value="Chromosome"/>
</dbReference>
<gene>
    <name evidence="3" type="ordered locus">LA2_02205</name>
</gene>
<proteinExistence type="predicted"/>
<dbReference type="GO" id="GO:0004803">
    <property type="term" value="F:transposase activity"/>
    <property type="evidence" value="ECO:0007669"/>
    <property type="project" value="InterPro"/>
</dbReference>
<dbReference type="RefSeq" id="WP_013437243.1">
    <property type="nucleotide sequence ID" value="NC_014724.1"/>
</dbReference>
<dbReference type="KEGG" id="lam:LA2_02205"/>
<dbReference type="PANTHER" id="PTHR33055">
    <property type="entry name" value="TRANSPOSASE FOR INSERTION SEQUENCE ELEMENT IS1111A"/>
    <property type="match status" value="1"/>
</dbReference>
<evidence type="ECO:0000313" key="3">
    <source>
        <dbReference type="EMBL" id="ADQ58432.1"/>
    </source>
</evidence>
<dbReference type="InterPro" id="IPR002525">
    <property type="entry name" value="Transp_IS110-like_N"/>
</dbReference>
<dbReference type="HOGENOM" id="CLU_036902_4_8_9"/>
<feature type="domain" description="Transposase IS110-like N-terminal" evidence="1">
    <location>
        <begin position="4"/>
        <end position="156"/>
    </location>
</feature>
<reference evidence="3 4" key="1">
    <citation type="journal article" date="2011" name="J. Bacteriol.">
        <title>Genome sequence of Lactobacillus amylovorus GRL1112.</title>
        <authorList>
            <person name="Kant R."/>
            <person name="Paulin L."/>
            <person name="Alatalo E."/>
            <person name="de Vos W.M."/>
            <person name="Palva A."/>
        </authorList>
    </citation>
    <scope>NUCLEOTIDE SEQUENCE [LARGE SCALE GENOMIC DNA]</scope>
    <source>
        <strain evidence="3 4">GRL 1112</strain>
    </source>
</reference>
<dbReference type="GO" id="GO:0003677">
    <property type="term" value="F:DNA binding"/>
    <property type="evidence" value="ECO:0007669"/>
    <property type="project" value="InterPro"/>
</dbReference>
<evidence type="ECO:0000259" key="1">
    <source>
        <dbReference type="Pfam" id="PF01548"/>
    </source>
</evidence>
<protein>
    <submittedName>
        <fullName evidence="3">Transposase</fullName>
    </submittedName>
</protein>
<dbReference type="GO" id="GO:0006313">
    <property type="term" value="P:DNA transposition"/>
    <property type="evidence" value="ECO:0007669"/>
    <property type="project" value="InterPro"/>
</dbReference>
<dbReference type="PATRIC" id="fig|695560.3.peg.440"/>
<dbReference type="InterPro" id="IPR003346">
    <property type="entry name" value="Transposase_20"/>
</dbReference>
<feature type="domain" description="Transposase IS116/IS110/IS902 C-terminal" evidence="2">
    <location>
        <begin position="269"/>
        <end position="345"/>
    </location>
</feature>
<evidence type="ECO:0000259" key="2">
    <source>
        <dbReference type="Pfam" id="PF02371"/>
    </source>
</evidence>
<dbReference type="Pfam" id="PF02371">
    <property type="entry name" value="Transposase_20"/>
    <property type="match status" value="1"/>
</dbReference>
<evidence type="ECO:0000313" key="4">
    <source>
        <dbReference type="Proteomes" id="UP000007033"/>
    </source>
</evidence>
<dbReference type="Pfam" id="PF01548">
    <property type="entry name" value="DEDD_Tnp_IS110"/>
    <property type="match status" value="1"/>
</dbReference>
<name>E4SLH4_LACAR</name>
<organism evidence="3 4">
    <name type="scientific">Lactobacillus amylovorus (strain GRL 1112)</name>
    <dbReference type="NCBI Taxonomy" id="695560"/>
    <lineage>
        <taxon>Bacteria</taxon>
        <taxon>Bacillati</taxon>
        <taxon>Bacillota</taxon>
        <taxon>Bacilli</taxon>
        <taxon>Lactobacillales</taxon>
        <taxon>Lactobacillaceae</taxon>
        <taxon>Lactobacillus</taxon>
    </lineage>
</organism>